<dbReference type="GO" id="GO:0016787">
    <property type="term" value="F:hydrolase activity"/>
    <property type="evidence" value="ECO:0007669"/>
    <property type="project" value="UniProtKB-KW"/>
</dbReference>
<dbReference type="eggNOG" id="COG2337">
    <property type="taxonomic scope" value="Bacteria"/>
</dbReference>
<comment type="function">
    <text evidence="3">Toxic component of a type II toxin-antitoxin (TA) system.</text>
</comment>
<dbReference type="STRING" id="1173020.Cha6605_3855"/>
<accession>K9UKX1</accession>
<dbReference type="SUPFAM" id="SSF50118">
    <property type="entry name" value="Cell growth inhibitor/plasmid maintenance toxic component"/>
    <property type="match status" value="1"/>
</dbReference>
<keyword evidence="3" id="KW-0255">Endonuclease</keyword>
<dbReference type="OrthoDB" id="9793906at2"/>
<comment type="similarity">
    <text evidence="1 3">Belongs to the PemK/MazF family.</text>
</comment>
<dbReference type="KEGG" id="cmp:Cha6605_3855"/>
<dbReference type="GO" id="GO:0006402">
    <property type="term" value="P:mRNA catabolic process"/>
    <property type="evidence" value="ECO:0007669"/>
    <property type="project" value="TreeGrafter"/>
</dbReference>
<dbReference type="PIRSF" id="PIRSF033490">
    <property type="entry name" value="MazF"/>
    <property type="match status" value="1"/>
</dbReference>
<dbReference type="GO" id="GO:0016075">
    <property type="term" value="P:rRNA catabolic process"/>
    <property type="evidence" value="ECO:0007669"/>
    <property type="project" value="TreeGrafter"/>
</dbReference>
<dbReference type="RefSeq" id="WP_015160941.1">
    <property type="nucleotide sequence ID" value="NC_019697.1"/>
</dbReference>
<dbReference type="InterPro" id="IPR003477">
    <property type="entry name" value="PemK-like"/>
</dbReference>
<dbReference type="EC" id="3.1.-.-" evidence="3"/>
<dbReference type="GO" id="GO:0004521">
    <property type="term" value="F:RNA endonuclease activity"/>
    <property type="evidence" value="ECO:0007669"/>
    <property type="project" value="TreeGrafter"/>
</dbReference>
<protein>
    <recommendedName>
        <fullName evidence="3">mRNA interferase</fullName>
        <ecNumber evidence="3">3.1.-.-</ecNumber>
    </recommendedName>
</protein>
<keyword evidence="5" id="KW-1185">Reference proteome</keyword>
<dbReference type="PANTHER" id="PTHR33988:SF2">
    <property type="entry name" value="ENDORIBONUCLEASE MAZF"/>
    <property type="match status" value="1"/>
</dbReference>
<evidence type="ECO:0000256" key="3">
    <source>
        <dbReference type="PIRNR" id="PIRNR033490"/>
    </source>
</evidence>
<dbReference type="GO" id="GO:0003677">
    <property type="term" value="F:DNA binding"/>
    <property type="evidence" value="ECO:0007669"/>
    <property type="project" value="InterPro"/>
</dbReference>
<dbReference type="EMBL" id="CP003600">
    <property type="protein sequence ID" value="AFY94824.1"/>
    <property type="molecule type" value="Genomic_DNA"/>
</dbReference>
<dbReference type="HOGENOM" id="CLU_121823_1_1_3"/>
<evidence type="ECO:0000256" key="1">
    <source>
        <dbReference type="ARBA" id="ARBA00007521"/>
    </source>
</evidence>
<gene>
    <name evidence="4" type="ORF">Cha6605_3855</name>
</gene>
<proteinExistence type="inferred from homology"/>
<organism evidence="4 5">
    <name type="scientific">Chamaesiphon minutus (strain ATCC 27169 / PCC 6605)</name>
    <dbReference type="NCBI Taxonomy" id="1173020"/>
    <lineage>
        <taxon>Bacteria</taxon>
        <taxon>Bacillati</taxon>
        <taxon>Cyanobacteriota</taxon>
        <taxon>Cyanophyceae</taxon>
        <taxon>Gomontiellales</taxon>
        <taxon>Chamaesiphonaceae</taxon>
        <taxon>Chamaesiphon</taxon>
    </lineage>
</organism>
<dbReference type="InterPro" id="IPR011067">
    <property type="entry name" value="Plasmid_toxin/cell-grow_inhib"/>
</dbReference>
<keyword evidence="3" id="KW-0378">Hydrolase</keyword>
<name>K9UKX1_CHAP6</name>
<evidence type="ECO:0000313" key="4">
    <source>
        <dbReference type="EMBL" id="AFY94824.1"/>
    </source>
</evidence>
<evidence type="ECO:0000256" key="2">
    <source>
        <dbReference type="ARBA" id="ARBA00022649"/>
    </source>
</evidence>
<sequence length="120" mass="13361">MTSSNPPQRGEVWMVNFDPTLGTEIRKIRPAVIISSNNIGVLPIKLVAPITDWKDWYVGNLWHVKLNPNSDNGLSKDSSVDTLQLRGVDLQRFIRKLGSLTPEEINSIVIAIVTVIEADI</sequence>
<keyword evidence="2" id="KW-1277">Toxin-antitoxin system</keyword>
<dbReference type="Pfam" id="PF02452">
    <property type="entry name" value="PemK_toxin"/>
    <property type="match status" value="1"/>
</dbReference>
<dbReference type="Proteomes" id="UP000010366">
    <property type="component" value="Chromosome"/>
</dbReference>
<dbReference type="AlphaFoldDB" id="K9UKX1"/>
<evidence type="ECO:0000313" key="5">
    <source>
        <dbReference type="Proteomes" id="UP000010366"/>
    </source>
</evidence>
<keyword evidence="3" id="KW-0540">Nuclease</keyword>
<dbReference type="Gene3D" id="2.30.30.110">
    <property type="match status" value="1"/>
</dbReference>
<reference evidence="4 5" key="1">
    <citation type="submission" date="2012-05" db="EMBL/GenBank/DDBJ databases">
        <title>Finished chromosome of genome of Chamaesiphon sp. PCC 6605.</title>
        <authorList>
            <consortium name="US DOE Joint Genome Institute"/>
            <person name="Gugger M."/>
            <person name="Coursin T."/>
            <person name="Rippka R."/>
            <person name="Tandeau De Marsac N."/>
            <person name="Huntemann M."/>
            <person name="Wei C.-L."/>
            <person name="Han J."/>
            <person name="Detter J.C."/>
            <person name="Han C."/>
            <person name="Tapia R."/>
            <person name="Chen A."/>
            <person name="Kyrpides N."/>
            <person name="Mavromatis K."/>
            <person name="Markowitz V."/>
            <person name="Szeto E."/>
            <person name="Ivanova N."/>
            <person name="Pagani I."/>
            <person name="Pati A."/>
            <person name="Goodwin L."/>
            <person name="Nordberg H.P."/>
            <person name="Cantor M.N."/>
            <person name="Hua S.X."/>
            <person name="Woyke T."/>
            <person name="Kerfeld C.A."/>
        </authorList>
    </citation>
    <scope>NUCLEOTIDE SEQUENCE [LARGE SCALE GENOMIC DNA]</scope>
    <source>
        <strain evidence="5">ATCC 27169 / PCC 6605</strain>
    </source>
</reference>
<dbReference type="PANTHER" id="PTHR33988">
    <property type="entry name" value="ENDORIBONUCLEASE MAZF-RELATED"/>
    <property type="match status" value="1"/>
</dbReference>